<evidence type="ECO:0000313" key="1">
    <source>
        <dbReference type="EMBL" id="MDR7134999.1"/>
    </source>
</evidence>
<evidence type="ECO:0000313" key="2">
    <source>
        <dbReference type="Proteomes" id="UP001251524"/>
    </source>
</evidence>
<organism evidence="1 2">
    <name type="scientific">Lysobacter niastensis</name>
    <dbReference type="NCBI Taxonomy" id="380629"/>
    <lineage>
        <taxon>Bacteria</taxon>
        <taxon>Pseudomonadati</taxon>
        <taxon>Pseudomonadota</taxon>
        <taxon>Gammaproteobacteria</taxon>
        <taxon>Lysobacterales</taxon>
        <taxon>Lysobacteraceae</taxon>
        <taxon>Lysobacter</taxon>
    </lineage>
</organism>
<reference evidence="1 2" key="1">
    <citation type="submission" date="2023-07" db="EMBL/GenBank/DDBJ databases">
        <title>Sorghum-associated microbial communities from plants grown in Nebraska, USA.</title>
        <authorList>
            <person name="Schachtman D."/>
        </authorList>
    </citation>
    <scope>NUCLEOTIDE SEQUENCE [LARGE SCALE GENOMIC DNA]</scope>
    <source>
        <strain evidence="1 2">BE198</strain>
    </source>
</reference>
<dbReference type="EMBL" id="JAVDVY010000002">
    <property type="protein sequence ID" value="MDR7134999.1"/>
    <property type="molecule type" value="Genomic_DNA"/>
</dbReference>
<sequence length="97" mass="10836">MLIADPGNTRAEIADICQKPTQFLRRNVMRIFDVSKLEPSIVEHHDSSSMRSNMPGFRSGDTCWYRAPPTKATLFDAAHSITANQVQCGELCDPDLI</sequence>
<protein>
    <submittedName>
        <fullName evidence="1">Uncharacterized protein</fullName>
    </submittedName>
</protein>
<comment type="caution">
    <text evidence="1">The sequence shown here is derived from an EMBL/GenBank/DDBJ whole genome shotgun (WGS) entry which is preliminary data.</text>
</comment>
<keyword evidence="2" id="KW-1185">Reference proteome</keyword>
<dbReference type="Proteomes" id="UP001251524">
    <property type="component" value="Unassembled WGS sequence"/>
</dbReference>
<gene>
    <name evidence="1" type="ORF">J2X06_002208</name>
</gene>
<proteinExistence type="predicted"/>
<accession>A0ABU1WBJ2</accession>
<dbReference type="RefSeq" id="WP_310062258.1">
    <property type="nucleotide sequence ID" value="NZ_JAVDVY010000002.1"/>
</dbReference>
<name>A0ABU1WBJ2_9GAMM</name>